<dbReference type="EMBL" id="CP020472">
    <property type="protein sequence ID" value="ARD21932.1"/>
    <property type="molecule type" value="Genomic_DNA"/>
</dbReference>
<evidence type="ECO:0000256" key="1">
    <source>
        <dbReference type="ARBA" id="ARBA00022729"/>
    </source>
</evidence>
<keyword evidence="1" id="KW-0732">Signal</keyword>
<dbReference type="Gene3D" id="3.40.190.10">
    <property type="entry name" value="Periplasmic binding protein-like II"/>
    <property type="match status" value="2"/>
</dbReference>
<dbReference type="PIRSF" id="PIRSF035859">
    <property type="entry name" value="ABC_tp_sb"/>
    <property type="match status" value="1"/>
</dbReference>
<gene>
    <name evidence="2" type="ORF">SJ2017_1619</name>
</gene>
<keyword evidence="3" id="KW-1185">Reference proteome</keyword>
<accession>A0ABM6JK37</accession>
<name>A0ABM6JK37_9GAMM</name>
<dbReference type="InterPro" id="IPR050490">
    <property type="entry name" value="Bact_solute-bd_prot1"/>
</dbReference>
<evidence type="ECO:0000313" key="2">
    <source>
        <dbReference type="EMBL" id="ARD21932.1"/>
    </source>
</evidence>
<organism evidence="2 3">
    <name type="scientific">Shewanella japonica</name>
    <dbReference type="NCBI Taxonomy" id="93973"/>
    <lineage>
        <taxon>Bacteria</taxon>
        <taxon>Pseudomonadati</taxon>
        <taxon>Pseudomonadota</taxon>
        <taxon>Gammaproteobacteria</taxon>
        <taxon>Alteromonadales</taxon>
        <taxon>Shewanellaceae</taxon>
        <taxon>Shewanella</taxon>
    </lineage>
</organism>
<evidence type="ECO:0000313" key="3">
    <source>
        <dbReference type="Proteomes" id="UP000191820"/>
    </source>
</evidence>
<dbReference type="Proteomes" id="UP000191820">
    <property type="component" value="Chromosome"/>
</dbReference>
<reference evidence="2 3" key="1">
    <citation type="submission" date="2017-03" db="EMBL/GenBank/DDBJ databases">
        <title>Genome sequencing of Shewanella japonica KCTC 22435.</title>
        <authorList>
            <person name="Kim K.M."/>
        </authorList>
    </citation>
    <scope>NUCLEOTIDE SEQUENCE [LARGE SCALE GENOMIC DNA]</scope>
    <source>
        <strain evidence="2 3">KCTC 22435</strain>
    </source>
</reference>
<protein>
    <submittedName>
        <fullName evidence="2">ABC transporter substrate-binding protein</fullName>
    </submittedName>
</protein>
<proteinExistence type="predicted"/>
<dbReference type="InterPro" id="IPR014597">
    <property type="entry name" value="ABC_tp_sb"/>
</dbReference>
<dbReference type="RefSeq" id="WP_156003193.1">
    <property type="nucleotide sequence ID" value="NZ_CP020472.1"/>
</dbReference>
<dbReference type="PANTHER" id="PTHR43649">
    <property type="entry name" value="ARABINOSE-BINDING PROTEIN-RELATED"/>
    <property type="match status" value="1"/>
</dbReference>
<dbReference type="SUPFAM" id="SSF53850">
    <property type="entry name" value="Periplasmic binding protein-like II"/>
    <property type="match status" value="1"/>
</dbReference>
<sequence length="614" mass="69036">MQRNISLSSFKWLISLFGLLALMSITPLYAEPQVNLLALIEGTEEKPVTPVQLQTDLSELTSNTASSHVANDTLNFKSLTWLESEFQPSTLSIEQQKRELLWFRDTAAPFKGKTIRVISERIKTHQYESNVLAKAFYDITGIHVIHELTNEDDVIKKLSAQLMTGQRLYDAYISDSDLIGSHFRQQNIKSVTELMNDHAAKYTLPTLALNDFIGLAFTTGPDGKIYQLPDQQFANLYWYRSDWFADPTYQALFESKYGYKLGVPQNWQAYEDIANFFTHDIHSIDGVKVYGHMDYGKSDPSLGWRMSDAWLSMAGVGDKGLPNGLPVDEWGIRVEDCHPVGASIERGGALNSPAAIYAVEKYKDWLIEYAPPEAQQLTFSESGDWAAKGNIAQQIFWYTAFVSDFTQAGLPVMNQDGTPKWRVAPSPVGQYWQQGMKSGYQDTGAWTFLNHTPKEQQLAAWLYAQFVVSKTVSLRKTIVGSTPIRQSDIDSDYMTDKAKYLGGLVEFYRSQARNVWTPTGTNVPDYPGMAGYWWQAVSHILTGEVSVAQGMNNLAEKIDEHLIKLQSSKMTCGPKVNPKVSPSFWLNQTGSPKPVKETSVKGKTLPFEEAINVW</sequence>
<dbReference type="PANTHER" id="PTHR43649:SF33">
    <property type="entry name" value="POLYGALACTURONAN_RHAMNOGALACTURONAN-BINDING PROTEIN YTCQ"/>
    <property type="match status" value="1"/>
</dbReference>